<comment type="similarity">
    <text evidence="1 13 14">Belongs to the ATPase B chain family.</text>
</comment>
<dbReference type="InterPro" id="IPR005864">
    <property type="entry name" value="ATP_synth_F0_bsu_bac"/>
</dbReference>
<dbReference type="CDD" id="cd06503">
    <property type="entry name" value="ATP-synt_Fo_b"/>
    <property type="match status" value="1"/>
</dbReference>
<comment type="subunit">
    <text evidence="13">F-type ATPases have 2 components, F(1) - the catalytic core - and F(0) - the membrane proton channel. F(1) has five subunits: alpha(3), beta(3), gamma(1), delta(1), epsilon(1). F(0) has three main subunits: a(1), b(2) and c(10-14). The alpha and beta chains form an alternating ring which encloses part of the gamma chain. F(1) is attached to F(0) by a central stalk formed by the gamma and epsilon chains, while a peripheral stalk is formed by the delta and b chains.</text>
</comment>
<keyword evidence="6 13" id="KW-0375">Hydrogen ion transport</keyword>
<evidence type="ECO:0000256" key="12">
    <source>
        <dbReference type="ARBA" id="ARBA00037847"/>
    </source>
</evidence>
<dbReference type="HAMAP" id="MF_01398">
    <property type="entry name" value="ATP_synth_b_bprime"/>
    <property type="match status" value="1"/>
</dbReference>
<dbReference type="Proteomes" id="UP001180515">
    <property type="component" value="Unassembled WGS sequence"/>
</dbReference>
<reference evidence="16" key="1">
    <citation type="submission" date="2023-03" db="EMBL/GenBank/DDBJ databases">
        <authorList>
            <person name="Shen W."/>
            <person name="Cai J."/>
        </authorList>
    </citation>
    <scope>NUCLEOTIDE SEQUENCE</scope>
    <source>
        <strain evidence="16">P82-2</strain>
    </source>
</reference>
<evidence type="ECO:0000256" key="3">
    <source>
        <dbReference type="ARBA" id="ARBA00022475"/>
    </source>
</evidence>
<dbReference type="GO" id="GO:0005886">
    <property type="term" value="C:plasma membrane"/>
    <property type="evidence" value="ECO:0007669"/>
    <property type="project" value="UniProtKB-SubCell"/>
</dbReference>
<dbReference type="SUPFAM" id="SSF81573">
    <property type="entry name" value="F1F0 ATP synthase subunit B, membrane domain"/>
    <property type="match status" value="1"/>
</dbReference>
<feature type="transmembrane region" description="Helical" evidence="13">
    <location>
        <begin position="6"/>
        <end position="26"/>
    </location>
</feature>
<protein>
    <recommendedName>
        <fullName evidence="13">ATP synthase subunit b</fullName>
    </recommendedName>
    <alternativeName>
        <fullName evidence="13">ATP synthase F(0) sector subunit b</fullName>
    </alternativeName>
    <alternativeName>
        <fullName evidence="13">ATPase subunit I</fullName>
    </alternativeName>
    <alternativeName>
        <fullName evidence="13">F-type ATPase subunit b</fullName>
        <shortName evidence="13">F-ATPase subunit b</shortName>
    </alternativeName>
</protein>
<dbReference type="PANTHER" id="PTHR33445:SF1">
    <property type="entry name" value="ATP SYNTHASE SUBUNIT B"/>
    <property type="match status" value="1"/>
</dbReference>
<evidence type="ECO:0000256" key="8">
    <source>
        <dbReference type="ARBA" id="ARBA00023065"/>
    </source>
</evidence>
<comment type="function">
    <text evidence="13">Component of the F(0) channel, it forms part of the peripheral stalk, linking F(1) to F(0).</text>
</comment>
<dbReference type="InterPro" id="IPR002146">
    <property type="entry name" value="ATP_synth_b/b'su_bac/chlpt"/>
</dbReference>
<comment type="function">
    <text evidence="11 13">F(1)F(0) ATP synthase produces ATP from ADP in the presence of a proton or sodium gradient. F-type ATPases consist of two structural domains, F(1) containing the extramembraneous catalytic core and F(0) containing the membrane proton channel, linked together by a central stalk and a peripheral stalk. During catalysis, ATP synthesis in the catalytic domain of F(1) is coupled via a rotary mechanism of the central stalk subunits to proton translocation.</text>
</comment>
<keyword evidence="2 13" id="KW-0813">Transport</keyword>
<evidence type="ECO:0000256" key="9">
    <source>
        <dbReference type="ARBA" id="ARBA00023136"/>
    </source>
</evidence>
<feature type="coiled-coil region" evidence="15">
    <location>
        <begin position="89"/>
        <end position="120"/>
    </location>
</feature>
<keyword evidence="4 13" id="KW-0138">CF(0)</keyword>
<keyword evidence="9 13" id="KW-0472">Membrane</keyword>
<evidence type="ECO:0000256" key="2">
    <source>
        <dbReference type="ARBA" id="ARBA00022448"/>
    </source>
</evidence>
<evidence type="ECO:0000256" key="6">
    <source>
        <dbReference type="ARBA" id="ARBA00022781"/>
    </source>
</evidence>
<sequence>MELTVGELIGNFILVTGSILVLYLLLKKFAWGQISGILDERAAKISNDIDKAENARINAENLQVERKKELDGAKSEASQIIVDAKEIGQAQSTKLIEEANDEASRLKEKADIDIERSKAEALSDVKNQMSDLSISLAEKIIGANLDKDAQSKLIDSYLNDLGEA</sequence>
<dbReference type="AlphaFoldDB" id="A0AAE4HTB9"/>
<evidence type="ECO:0000256" key="14">
    <source>
        <dbReference type="RuleBase" id="RU003848"/>
    </source>
</evidence>
<keyword evidence="10 13" id="KW-0066">ATP synthesis</keyword>
<dbReference type="Gene3D" id="6.10.250.1580">
    <property type="match status" value="1"/>
</dbReference>
<proteinExistence type="inferred from homology"/>
<evidence type="ECO:0000256" key="15">
    <source>
        <dbReference type="SAM" id="Coils"/>
    </source>
</evidence>
<dbReference type="GO" id="GO:0046961">
    <property type="term" value="F:proton-transporting ATPase activity, rotational mechanism"/>
    <property type="evidence" value="ECO:0007669"/>
    <property type="project" value="TreeGrafter"/>
</dbReference>
<evidence type="ECO:0000256" key="4">
    <source>
        <dbReference type="ARBA" id="ARBA00022547"/>
    </source>
</evidence>
<evidence type="ECO:0000313" key="17">
    <source>
        <dbReference type="Proteomes" id="UP001180515"/>
    </source>
</evidence>
<evidence type="ECO:0000256" key="10">
    <source>
        <dbReference type="ARBA" id="ARBA00023310"/>
    </source>
</evidence>
<keyword evidence="5 13" id="KW-0812">Transmembrane</keyword>
<dbReference type="PANTHER" id="PTHR33445">
    <property type="entry name" value="ATP SYNTHASE SUBUNIT B', CHLOROPLASTIC"/>
    <property type="match status" value="1"/>
</dbReference>
<dbReference type="NCBIfam" id="TIGR01144">
    <property type="entry name" value="ATP_synt_b"/>
    <property type="match status" value="1"/>
</dbReference>
<dbReference type="InterPro" id="IPR028987">
    <property type="entry name" value="ATP_synth_B-like_membr_sf"/>
</dbReference>
<comment type="subcellular location">
    <subcellularLocation>
        <location evidence="13">Cell membrane</location>
        <topology evidence="13">Single-pass membrane protein</topology>
    </subcellularLocation>
    <subcellularLocation>
        <location evidence="12">Endomembrane system</location>
        <topology evidence="12">Single-pass membrane protein</topology>
    </subcellularLocation>
</comment>
<organism evidence="16 17">
    <name type="scientific">Streptococcus parauberis</name>
    <dbReference type="NCBI Taxonomy" id="1348"/>
    <lineage>
        <taxon>Bacteria</taxon>
        <taxon>Bacillati</taxon>
        <taxon>Bacillota</taxon>
        <taxon>Bacilli</taxon>
        <taxon>Lactobacillales</taxon>
        <taxon>Streptococcaceae</taxon>
        <taxon>Streptococcus</taxon>
    </lineage>
</organism>
<evidence type="ECO:0000256" key="7">
    <source>
        <dbReference type="ARBA" id="ARBA00022989"/>
    </source>
</evidence>
<comment type="caution">
    <text evidence="16">The sequence shown here is derived from an EMBL/GenBank/DDBJ whole genome shotgun (WGS) entry which is preliminary data.</text>
</comment>
<dbReference type="GO" id="GO:0012505">
    <property type="term" value="C:endomembrane system"/>
    <property type="evidence" value="ECO:0007669"/>
    <property type="project" value="UniProtKB-SubCell"/>
</dbReference>
<keyword evidence="15" id="KW-0175">Coiled coil</keyword>
<evidence type="ECO:0000256" key="13">
    <source>
        <dbReference type="HAMAP-Rule" id="MF_01398"/>
    </source>
</evidence>
<name>A0AAE4HTB9_9STRE</name>
<dbReference type="GO" id="GO:0045259">
    <property type="term" value="C:proton-transporting ATP synthase complex"/>
    <property type="evidence" value="ECO:0007669"/>
    <property type="project" value="UniProtKB-KW"/>
</dbReference>
<evidence type="ECO:0000256" key="11">
    <source>
        <dbReference type="ARBA" id="ARBA00025198"/>
    </source>
</evidence>
<evidence type="ECO:0000256" key="1">
    <source>
        <dbReference type="ARBA" id="ARBA00005513"/>
    </source>
</evidence>
<dbReference type="RefSeq" id="WP_311981875.1">
    <property type="nucleotide sequence ID" value="NZ_JARQAG010000001.1"/>
</dbReference>
<keyword evidence="8 13" id="KW-0406">Ion transport</keyword>
<evidence type="ECO:0000313" key="16">
    <source>
        <dbReference type="EMBL" id="MDT2730955.1"/>
    </source>
</evidence>
<accession>A0AAE4HTB9</accession>
<dbReference type="GO" id="GO:0046933">
    <property type="term" value="F:proton-transporting ATP synthase activity, rotational mechanism"/>
    <property type="evidence" value="ECO:0007669"/>
    <property type="project" value="UniProtKB-UniRule"/>
</dbReference>
<evidence type="ECO:0000256" key="5">
    <source>
        <dbReference type="ARBA" id="ARBA00022692"/>
    </source>
</evidence>
<dbReference type="Pfam" id="PF00430">
    <property type="entry name" value="ATP-synt_B"/>
    <property type="match status" value="1"/>
</dbReference>
<keyword evidence="7 13" id="KW-1133">Transmembrane helix</keyword>
<keyword evidence="3 13" id="KW-1003">Cell membrane</keyword>
<gene>
    <name evidence="13 16" type="primary">atpF</name>
    <name evidence="16" type="ORF">P7G31_01645</name>
</gene>
<dbReference type="InterPro" id="IPR050059">
    <property type="entry name" value="ATP_synthase_B_chain"/>
</dbReference>
<dbReference type="EMBL" id="JARQAG010000001">
    <property type="protein sequence ID" value="MDT2730955.1"/>
    <property type="molecule type" value="Genomic_DNA"/>
</dbReference>